<reference evidence="1" key="1">
    <citation type="submission" date="2023-06" db="EMBL/GenBank/DDBJ databases">
        <authorList>
            <person name="Zhang S."/>
        </authorList>
    </citation>
    <scope>NUCLEOTIDE SEQUENCE</scope>
    <source>
        <strain evidence="1">SG2303</strain>
    </source>
</reference>
<keyword evidence="2" id="KW-1185">Reference proteome</keyword>
<accession>A0ABT7XQN1</accession>
<dbReference type="SUPFAM" id="SSF54285">
    <property type="entry name" value="MoaD/ThiS"/>
    <property type="match status" value="1"/>
</dbReference>
<dbReference type="PANTHER" id="PTHR38031">
    <property type="entry name" value="SULFUR CARRIER PROTEIN SLR0821-RELATED"/>
    <property type="match status" value="1"/>
</dbReference>
<proteinExistence type="predicted"/>
<gene>
    <name evidence="1" type="ORF">QU481_14470</name>
</gene>
<evidence type="ECO:0000313" key="1">
    <source>
        <dbReference type="EMBL" id="MDN0076091.1"/>
    </source>
</evidence>
<dbReference type="RefSeq" id="WP_289830742.1">
    <property type="nucleotide sequence ID" value="NZ_JAUEDK010000026.1"/>
</dbReference>
<dbReference type="InterPro" id="IPR052045">
    <property type="entry name" value="Sulfur_Carrier/Prot_Modifier"/>
</dbReference>
<dbReference type="InterPro" id="IPR012675">
    <property type="entry name" value="Beta-grasp_dom_sf"/>
</dbReference>
<dbReference type="PANTHER" id="PTHR38031:SF1">
    <property type="entry name" value="SULFUR CARRIER PROTEIN CYSO"/>
    <property type="match status" value="1"/>
</dbReference>
<dbReference type="Pfam" id="PF02597">
    <property type="entry name" value="ThiS"/>
    <property type="match status" value="1"/>
</dbReference>
<dbReference type="InterPro" id="IPR003749">
    <property type="entry name" value="ThiS/MoaD-like"/>
</dbReference>
<dbReference type="Proteomes" id="UP001168540">
    <property type="component" value="Unassembled WGS sequence"/>
</dbReference>
<dbReference type="Gene3D" id="3.10.20.30">
    <property type="match status" value="1"/>
</dbReference>
<dbReference type="EMBL" id="JAUEDK010000026">
    <property type="protein sequence ID" value="MDN0076091.1"/>
    <property type="molecule type" value="Genomic_DNA"/>
</dbReference>
<name>A0ABT7XQN1_9NEIS</name>
<comment type="caution">
    <text evidence="1">The sequence shown here is derived from an EMBL/GenBank/DDBJ whole genome shotgun (WGS) entry which is preliminary data.</text>
</comment>
<dbReference type="InterPro" id="IPR016155">
    <property type="entry name" value="Mopterin_synth/thiamin_S_b"/>
</dbReference>
<sequence>MSATVVIRIPTPLRSYTNGADEVTLEADTVGQALTTLALLHEGLGERILDLDGKPRQFVNIFVGKADLRTLQGLGTTLQAGDVIAIVPAVAGGCDEGEG</sequence>
<organism evidence="1 2">
    <name type="scientific">Crenobacter oryzisoli</name>
    <dbReference type="NCBI Taxonomy" id="3056844"/>
    <lineage>
        <taxon>Bacteria</taxon>
        <taxon>Pseudomonadati</taxon>
        <taxon>Pseudomonadota</taxon>
        <taxon>Betaproteobacteria</taxon>
        <taxon>Neisseriales</taxon>
        <taxon>Neisseriaceae</taxon>
        <taxon>Crenobacter</taxon>
    </lineage>
</organism>
<evidence type="ECO:0000313" key="2">
    <source>
        <dbReference type="Proteomes" id="UP001168540"/>
    </source>
</evidence>
<protein>
    <submittedName>
        <fullName evidence="1">MoaD/ThiS family protein</fullName>
    </submittedName>
</protein>